<proteinExistence type="inferred from homology"/>
<feature type="region of interest" description="Disordered" evidence="2">
    <location>
        <begin position="1403"/>
        <end position="1423"/>
    </location>
</feature>
<feature type="transmembrane region" description="Helical" evidence="3">
    <location>
        <begin position="12"/>
        <end position="33"/>
    </location>
</feature>
<feature type="compositionally biased region" description="Polar residues" evidence="2">
    <location>
        <begin position="1406"/>
        <end position="1423"/>
    </location>
</feature>
<dbReference type="InterPro" id="IPR052173">
    <property type="entry name" value="Beta-lactam_resp_regulator"/>
</dbReference>
<evidence type="ECO:0000256" key="2">
    <source>
        <dbReference type="SAM" id="MobiDB-lite"/>
    </source>
</evidence>
<dbReference type="GO" id="GO:0009306">
    <property type="term" value="P:protein secretion"/>
    <property type="evidence" value="ECO:0007669"/>
    <property type="project" value="InterPro"/>
</dbReference>
<dbReference type="Gene3D" id="3.30.2010.10">
    <property type="entry name" value="Metalloproteases ('zincins'), catalytic domain"/>
    <property type="match status" value="1"/>
</dbReference>
<dbReference type="PANTHER" id="PTHR34978">
    <property type="entry name" value="POSSIBLE SENSOR-TRANSDUCER PROTEIN BLAR"/>
    <property type="match status" value="1"/>
</dbReference>
<evidence type="ECO:0000259" key="4">
    <source>
        <dbReference type="Pfam" id="PF00263"/>
    </source>
</evidence>
<dbReference type="Proteomes" id="UP000003688">
    <property type="component" value="Unassembled WGS sequence"/>
</dbReference>
<dbReference type="InterPro" id="IPR008756">
    <property type="entry name" value="Peptidase_M56"/>
</dbReference>
<dbReference type="Pfam" id="PF00263">
    <property type="entry name" value="Secretin"/>
    <property type="match status" value="2"/>
</dbReference>
<evidence type="ECO:0000313" key="6">
    <source>
        <dbReference type="EMBL" id="EEF59678.1"/>
    </source>
</evidence>
<dbReference type="CDD" id="cd07341">
    <property type="entry name" value="M56_BlaR1_MecR1_like"/>
    <property type="match status" value="1"/>
</dbReference>
<evidence type="ECO:0000256" key="1">
    <source>
        <dbReference type="RuleBase" id="RU004003"/>
    </source>
</evidence>
<dbReference type="OrthoDB" id="182525at2"/>
<feature type="transmembrane region" description="Helical" evidence="3">
    <location>
        <begin position="122"/>
        <end position="143"/>
    </location>
</feature>
<reference evidence="6 7" key="1">
    <citation type="journal article" date="2011" name="J. Bacteriol.">
        <title>Genome sequence of 'Pedosphaera parvula' Ellin514, an aerobic Verrucomicrobial isolate from pasture soil.</title>
        <authorList>
            <person name="Kant R."/>
            <person name="van Passel M.W."/>
            <person name="Sangwan P."/>
            <person name="Palva A."/>
            <person name="Lucas S."/>
            <person name="Copeland A."/>
            <person name="Lapidus A."/>
            <person name="Glavina Del Rio T."/>
            <person name="Dalin E."/>
            <person name="Tice H."/>
            <person name="Bruce D."/>
            <person name="Goodwin L."/>
            <person name="Pitluck S."/>
            <person name="Chertkov O."/>
            <person name="Larimer F.W."/>
            <person name="Land M.L."/>
            <person name="Hauser L."/>
            <person name="Brettin T.S."/>
            <person name="Detter J.C."/>
            <person name="Han S."/>
            <person name="de Vos W.M."/>
            <person name="Janssen P.H."/>
            <person name="Smidt H."/>
        </authorList>
    </citation>
    <scope>NUCLEOTIDE SEQUENCE [LARGE SCALE GENOMIC DNA]</scope>
    <source>
        <strain evidence="6 7">Ellin514</strain>
    </source>
</reference>
<dbReference type="InterPro" id="IPR001775">
    <property type="entry name" value="GspD/PilQ"/>
</dbReference>
<evidence type="ECO:0000259" key="5">
    <source>
        <dbReference type="Pfam" id="PF05569"/>
    </source>
</evidence>
<dbReference type="PRINTS" id="PR00811">
    <property type="entry name" value="BCTERIALGSPD"/>
</dbReference>
<feature type="domain" description="Type II/III secretion system secretin-like" evidence="4">
    <location>
        <begin position="460"/>
        <end position="609"/>
    </location>
</feature>
<comment type="caution">
    <text evidence="6">The sequence shown here is derived from an EMBL/GenBank/DDBJ whole genome shotgun (WGS) entry which is preliminary data.</text>
</comment>
<evidence type="ECO:0000256" key="3">
    <source>
        <dbReference type="SAM" id="Phobius"/>
    </source>
</evidence>
<name>B9XKK8_PEDPL</name>
<dbReference type="STRING" id="320771.Cflav_PD2667"/>
<comment type="similarity">
    <text evidence="1">Belongs to the bacterial secretin family.</text>
</comment>
<dbReference type="InterPro" id="IPR004846">
    <property type="entry name" value="T2SS/T3SS_dom"/>
</dbReference>
<keyword evidence="3" id="KW-1133">Transmembrane helix</keyword>
<feature type="transmembrane region" description="Helical" evidence="3">
    <location>
        <begin position="45"/>
        <end position="66"/>
    </location>
</feature>
<keyword evidence="7" id="KW-1185">Reference proteome</keyword>
<dbReference type="RefSeq" id="WP_007416351.1">
    <property type="nucleotide sequence ID" value="NZ_ABOX02000025.1"/>
</dbReference>
<accession>B9XKK8</accession>
<feature type="region of interest" description="Disordered" evidence="2">
    <location>
        <begin position="1223"/>
        <end position="1242"/>
    </location>
</feature>
<keyword evidence="3" id="KW-0812">Transmembrane</keyword>
<keyword evidence="3" id="KW-0472">Membrane</keyword>
<protein>
    <submittedName>
        <fullName evidence="6">Peptidase M56 BlaR1</fullName>
    </submittedName>
</protein>
<dbReference type="EMBL" id="ABOX02000025">
    <property type="protein sequence ID" value="EEF59678.1"/>
    <property type="molecule type" value="Genomic_DNA"/>
</dbReference>
<evidence type="ECO:0000313" key="7">
    <source>
        <dbReference type="Proteomes" id="UP000003688"/>
    </source>
</evidence>
<organism evidence="6 7">
    <name type="scientific">Pedosphaera parvula (strain Ellin514)</name>
    <dbReference type="NCBI Taxonomy" id="320771"/>
    <lineage>
        <taxon>Bacteria</taxon>
        <taxon>Pseudomonadati</taxon>
        <taxon>Verrucomicrobiota</taxon>
        <taxon>Pedosphaerae</taxon>
        <taxon>Pedosphaerales</taxon>
        <taxon>Pedosphaeraceae</taxon>
        <taxon>Pedosphaera</taxon>
    </lineage>
</organism>
<sequence length="1633" mass="177286">MSGTDLLIECLGWTLLHFLWEGLVIALVLAIAMRVLRRASASSRYVAGCLALMMMVAAPAGTFIHLTKQHAPVSEGAFQPRMESLPLEITPRFVPMQAAKVVVTEQKKTALKMTLSERLTPLLPLLVAGWAVGVILLALRLSTGWLRVKRLKRLGTESMEEIWHARLAELAGRLHIKKTVRLCKSVLVEVPTVIGWLRPIILMPAGCLAGLSPAQVEYILAHELAHVRRHDYLVNLLQCLAETILFYHPAVWWVSKRIREERENCCDDVAVSVCGDPLGYARTLAALEELRGSQNQLVMAAAGAPLLQRIRRLLGQAERNPSHQAWPLAGIIVLLLVAALTIGLRSSRAVADQTQETISKTNKLVTGRMLPANARKTFVQSDKSLTGAQLPQIVVQSKFFEVDEKDFPKAIFNLPAVSNAVCAIATPWQPVSAPKEQCFTGMLTGPQYQAAVKQLEMASCIDMLTAPSVITQSGRQAQIQAVDLIEILTNASPSAAKMQLPFGPVLDVLPTVTPDKLGVQLTGIATVTMLLDAPSVVLPRIQFTQLSTEMTLKDGQTLVMGGLMPETITIVKDRVPVLADIPLAGRLFRSGSTSKSRKYLIVFVTPTLINPDGSRYHADDTKPTEATVLPPETLLFETRLLLDAGKIEEAEVKLNLVAEKDPLNPRIAGFRELIQKAKQNQETISIQGETIKNAAKLSIPGLRTDIPLHSTGANLSYTYYLKNYDSSNRIHKLLSVRIPEVAFNGVSLTNAIEVLNAKIKATGSNDAGIQLALPPDRLNTGTLPDAVLAQSISDNLHSPSPTGTNNEVDFGQWRAAAKKGESVRTRGGSVHIKPLKIMIDPALKNVTVAEVLEAVAKSLNASAEYRVEQDKVMVSFKLKSITDSDGKFYKGVIKTNILSQDSDVRTNALEVHTNQSAPTYVKHGEVLDVNYPSKGGTPEEKLQEMVKQLPLPNFIARTNSVKTSSGRQAILSKLDRIRVDSIEYDGLPLAEVINNLSEIARTRDPDRAGINFFINREAPATATVGVVPGAIDPTTGLPTAGAALSTEPVDVGGVTVKIAPALTNVCLADVLDAITKTSDKPIKYSIEDYAVVFSLKGPETVPLFTRAYRIDPTTLRDGLEAVGGVAFGNVSADSQGGGGQQGGIRNVDQTNSYADVQIAARNFFAAAGVHFNPANPANVGKYLFFNERKGTLVVHATQEDLNLIGKLLGKIEAAAPQSQIKARSVEQDQAPDGKINVDAPPNHVEEQLTNSIASSSRQEKEIQPYFTRLYRVNSNALLRAVGPLRPQTGNERLTYSHVSYPKDGTQPVTNLVVHDRGLQTAIRSFFEKANIDFSPTNPVNVGKSVFYNELNATLMVRTTQEELDLIQKELARITPPQINIKARFVEMDETAGSQITLGESMRGIDSKTNSSMTQVTTPKVSSSGSFPPVTNALALQFTGVLTPEQYKEAITRLERADGVDLLTAPDVTTESGRRAQIQAVDIKTIITGLTTVYTNGTATNMLSTQNLPFGPVLDVIPKVSADDSSIEMNLVASVTEFVGYDDPKKLAGQKRTDVQIPLPHFRLRQLTSSASVADGHTIILGGVEQNTPGKRGKEKPGKRKTLLVFVTPTLINPDGSLYHPKTEQAALRESKKP</sequence>
<dbReference type="PANTHER" id="PTHR34978:SF3">
    <property type="entry name" value="SLR0241 PROTEIN"/>
    <property type="match status" value="1"/>
</dbReference>
<feature type="domain" description="Type II/III secretion system secretin-like" evidence="4">
    <location>
        <begin position="1453"/>
        <end position="1591"/>
    </location>
</feature>
<dbReference type="Pfam" id="PF05569">
    <property type="entry name" value="Peptidase_M56"/>
    <property type="match status" value="1"/>
</dbReference>
<feature type="domain" description="Peptidase M56" evidence="5">
    <location>
        <begin position="23"/>
        <end position="298"/>
    </location>
</feature>
<feature type="transmembrane region" description="Helical" evidence="3">
    <location>
        <begin position="325"/>
        <end position="344"/>
    </location>
</feature>
<gene>
    <name evidence="6" type="ORF">Cflav_PD2667</name>
</gene>